<dbReference type="EMBL" id="JACHEN010000001">
    <property type="protein sequence ID" value="MBB6213944.1"/>
    <property type="molecule type" value="Genomic_DNA"/>
</dbReference>
<name>A0A841KJ93_9FIRM</name>
<feature type="transmembrane region" description="Helical" evidence="1">
    <location>
        <begin position="69"/>
        <end position="87"/>
    </location>
</feature>
<dbReference type="InterPro" id="IPR046806">
    <property type="entry name" value="MrpA_C/MbhE"/>
</dbReference>
<evidence type="ECO:0000313" key="4">
    <source>
        <dbReference type="Proteomes" id="UP000579281"/>
    </source>
</evidence>
<dbReference type="Proteomes" id="UP000579281">
    <property type="component" value="Unassembled WGS sequence"/>
</dbReference>
<keyword evidence="1" id="KW-0812">Transmembrane</keyword>
<dbReference type="Pfam" id="PF20501">
    <property type="entry name" value="MbhE"/>
    <property type="match status" value="1"/>
</dbReference>
<sequence>MLRIVFSILLTTIIIVGLLIGVSELPEFGDPDNPAHNYVSKRYVEKGVEEAGGLNIVTDIILDYRAFDTFGEATVLFTGVIAVMVVLNRKDER</sequence>
<keyword evidence="1" id="KW-0472">Membrane</keyword>
<protein>
    <submittedName>
        <fullName evidence="3">Multicomponent Na+:H+ antiporter subunit B</fullName>
    </submittedName>
</protein>
<feature type="transmembrane region" description="Helical" evidence="1">
    <location>
        <begin position="5"/>
        <end position="23"/>
    </location>
</feature>
<organism evidence="3 4">
    <name type="scientific">Anaerosolibacter carboniphilus</name>
    <dbReference type="NCBI Taxonomy" id="1417629"/>
    <lineage>
        <taxon>Bacteria</taxon>
        <taxon>Bacillati</taxon>
        <taxon>Bacillota</taxon>
        <taxon>Clostridia</taxon>
        <taxon>Peptostreptococcales</taxon>
        <taxon>Thermotaleaceae</taxon>
        <taxon>Anaerosolibacter</taxon>
    </lineage>
</organism>
<evidence type="ECO:0000259" key="2">
    <source>
        <dbReference type="Pfam" id="PF20501"/>
    </source>
</evidence>
<evidence type="ECO:0000313" key="3">
    <source>
        <dbReference type="EMBL" id="MBB6213944.1"/>
    </source>
</evidence>
<evidence type="ECO:0000256" key="1">
    <source>
        <dbReference type="SAM" id="Phobius"/>
    </source>
</evidence>
<feature type="domain" description="MrpA C-terminal/MbhE" evidence="2">
    <location>
        <begin position="33"/>
        <end position="89"/>
    </location>
</feature>
<keyword evidence="4" id="KW-1185">Reference proteome</keyword>
<accession>A0A841KJ93</accession>
<proteinExistence type="predicted"/>
<reference evidence="3 4" key="1">
    <citation type="submission" date="2020-08" db="EMBL/GenBank/DDBJ databases">
        <title>Genomic Encyclopedia of Type Strains, Phase IV (KMG-IV): sequencing the most valuable type-strain genomes for metagenomic binning, comparative biology and taxonomic classification.</title>
        <authorList>
            <person name="Goeker M."/>
        </authorList>
    </citation>
    <scope>NUCLEOTIDE SEQUENCE [LARGE SCALE GENOMIC DNA]</scope>
    <source>
        <strain evidence="3 4">DSM 103526</strain>
    </source>
</reference>
<gene>
    <name evidence="3" type="ORF">HNQ80_000013</name>
</gene>
<dbReference type="RefSeq" id="WP_184306918.1">
    <property type="nucleotide sequence ID" value="NZ_JACHEN010000001.1"/>
</dbReference>
<keyword evidence="1" id="KW-1133">Transmembrane helix</keyword>
<comment type="caution">
    <text evidence="3">The sequence shown here is derived from an EMBL/GenBank/DDBJ whole genome shotgun (WGS) entry which is preliminary data.</text>
</comment>
<dbReference type="AlphaFoldDB" id="A0A841KJ93"/>